<dbReference type="PROSITE" id="PS50235">
    <property type="entry name" value="USP_3"/>
    <property type="match status" value="1"/>
</dbReference>
<evidence type="ECO:0000256" key="4">
    <source>
        <dbReference type="ARBA" id="ARBA00022670"/>
    </source>
</evidence>
<evidence type="ECO:0000256" key="3">
    <source>
        <dbReference type="ARBA" id="ARBA00012759"/>
    </source>
</evidence>
<comment type="catalytic activity">
    <reaction evidence="1">
        <text>Thiol-dependent hydrolysis of ester, thioester, amide, peptide and isopeptide bonds formed by the C-terminal Gly of ubiquitin (a 76-residue protein attached to proteins as an intracellular targeting signal).</text>
        <dbReference type="EC" id="3.4.19.12"/>
    </reaction>
</comment>
<gene>
    <name evidence="11" type="primary">UBP6_1</name>
    <name evidence="11" type="ORF">CK203_003110</name>
</gene>
<feature type="signal peptide" evidence="9">
    <location>
        <begin position="1"/>
        <end position="23"/>
    </location>
</feature>
<dbReference type="PANTHER" id="PTHR43982:SF1">
    <property type="entry name" value="UBIQUITIN CARBOXYL-TERMINAL HYDROLASE 14"/>
    <property type="match status" value="1"/>
</dbReference>
<keyword evidence="9" id="KW-0732">Signal</keyword>
<evidence type="ECO:0000256" key="6">
    <source>
        <dbReference type="ARBA" id="ARBA00022801"/>
    </source>
</evidence>
<feature type="chain" id="PRO_5019164655" description="ubiquitinyl hydrolase 1" evidence="9">
    <location>
        <begin position="24"/>
        <end position="463"/>
    </location>
</feature>
<evidence type="ECO:0000256" key="2">
    <source>
        <dbReference type="ARBA" id="ARBA00009085"/>
    </source>
</evidence>
<feature type="domain" description="USP" evidence="10">
    <location>
        <begin position="1"/>
        <end position="459"/>
    </location>
</feature>
<dbReference type="InterPro" id="IPR038765">
    <property type="entry name" value="Papain-like_cys_pep_sf"/>
</dbReference>
<keyword evidence="6 11" id="KW-0378">Hydrolase</keyword>
<dbReference type="InterPro" id="IPR028889">
    <property type="entry name" value="USP"/>
</dbReference>
<organism evidence="11 12">
    <name type="scientific">Vitis vinifera</name>
    <name type="common">Grape</name>
    <dbReference type="NCBI Taxonomy" id="29760"/>
    <lineage>
        <taxon>Eukaryota</taxon>
        <taxon>Viridiplantae</taxon>
        <taxon>Streptophyta</taxon>
        <taxon>Embryophyta</taxon>
        <taxon>Tracheophyta</taxon>
        <taxon>Spermatophyta</taxon>
        <taxon>Magnoliopsida</taxon>
        <taxon>eudicotyledons</taxon>
        <taxon>Gunneridae</taxon>
        <taxon>Pentapetalae</taxon>
        <taxon>rosids</taxon>
        <taxon>Vitales</taxon>
        <taxon>Vitaceae</taxon>
        <taxon>Viteae</taxon>
        <taxon>Vitis</taxon>
    </lineage>
</organism>
<dbReference type="Gene3D" id="3.90.70.10">
    <property type="entry name" value="Cysteine proteinases"/>
    <property type="match status" value="1"/>
</dbReference>
<feature type="region of interest" description="Disordered" evidence="8">
    <location>
        <begin position="322"/>
        <end position="355"/>
    </location>
</feature>
<dbReference type="Proteomes" id="UP000288805">
    <property type="component" value="Unassembled WGS sequence"/>
</dbReference>
<reference evidence="11 12" key="1">
    <citation type="journal article" date="2018" name="PLoS Genet.">
        <title>Population sequencing reveals clonal diversity and ancestral inbreeding in the grapevine cultivar Chardonnay.</title>
        <authorList>
            <person name="Roach M.J."/>
            <person name="Johnson D.L."/>
            <person name="Bohlmann J."/>
            <person name="van Vuuren H.J."/>
            <person name="Jones S.J."/>
            <person name="Pretorius I.S."/>
            <person name="Schmidt S.A."/>
            <person name="Borneman A.R."/>
        </authorList>
    </citation>
    <scope>NUCLEOTIDE SEQUENCE [LARGE SCALE GENOMIC DNA]</scope>
    <source>
        <strain evidence="12">cv. Chardonnay</strain>
        <tissue evidence="11">Leaf</tissue>
    </source>
</reference>
<evidence type="ECO:0000256" key="9">
    <source>
        <dbReference type="SAM" id="SignalP"/>
    </source>
</evidence>
<dbReference type="AlphaFoldDB" id="A0A438K7A5"/>
<accession>A0A438K7A5</accession>
<dbReference type="EMBL" id="QGNW01000014">
    <property type="protein sequence ID" value="RVX17083.1"/>
    <property type="molecule type" value="Genomic_DNA"/>
</dbReference>
<feature type="compositionally biased region" description="Polar residues" evidence="8">
    <location>
        <begin position="339"/>
        <end position="351"/>
    </location>
</feature>
<evidence type="ECO:0000259" key="10">
    <source>
        <dbReference type="PROSITE" id="PS50235"/>
    </source>
</evidence>
<evidence type="ECO:0000256" key="5">
    <source>
        <dbReference type="ARBA" id="ARBA00022786"/>
    </source>
</evidence>
<evidence type="ECO:0000256" key="7">
    <source>
        <dbReference type="ARBA" id="ARBA00022807"/>
    </source>
</evidence>
<evidence type="ECO:0000313" key="11">
    <source>
        <dbReference type="EMBL" id="RVX17083.1"/>
    </source>
</evidence>
<protein>
    <recommendedName>
        <fullName evidence="3">ubiquitinyl hydrolase 1</fullName>
        <ecNumber evidence="3">3.4.19.12</ecNumber>
    </recommendedName>
</protein>
<comment type="caution">
    <text evidence="11">The sequence shown here is derived from an EMBL/GenBank/DDBJ whole genome shotgun (WGS) entry which is preliminary data.</text>
</comment>
<evidence type="ECO:0000313" key="12">
    <source>
        <dbReference type="Proteomes" id="UP000288805"/>
    </source>
</evidence>
<name>A0A438K7A5_VITVI</name>
<proteinExistence type="inferred from homology"/>
<feature type="compositionally biased region" description="Basic and acidic residues" evidence="8">
    <location>
        <begin position="326"/>
        <end position="336"/>
    </location>
</feature>
<keyword evidence="7" id="KW-0788">Thiol protease</keyword>
<keyword evidence="5" id="KW-0833">Ubl conjugation pathway</keyword>
<dbReference type="EC" id="3.4.19.12" evidence="3"/>
<evidence type="ECO:0000256" key="1">
    <source>
        <dbReference type="ARBA" id="ARBA00000707"/>
    </source>
</evidence>
<dbReference type="SUPFAM" id="SSF54001">
    <property type="entry name" value="Cysteine proteinases"/>
    <property type="match status" value="1"/>
</dbReference>
<dbReference type="GO" id="GO:0016579">
    <property type="term" value="P:protein deubiquitination"/>
    <property type="evidence" value="ECO:0007669"/>
    <property type="project" value="InterPro"/>
</dbReference>
<dbReference type="PROSITE" id="PS00973">
    <property type="entry name" value="USP_2"/>
    <property type="match status" value="1"/>
</dbReference>
<dbReference type="InterPro" id="IPR001394">
    <property type="entry name" value="Peptidase_C19_UCH"/>
</dbReference>
<evidence type="ECO:0000256" key="8">
    <source>
        <dbReference type="SAM" id="MobiDB-lite"/>
    </source>
</evidence>
<comment type="similarity">
    <text evidence="2">Belongs to the peptidase C19 family.</text>
</comment>
<dbReference type="GO" id="GO:0004843">
    <property type="term" value="F:cysteine-type deubiquitinase activity"/>
    <property type="evidence" value="ECO:0007669"/>
    <property type="project" value="UniProtKB-EC"/>
</dbReference>
<dbReference type="PANTHER" id="PTHR43982">
    <property type="entry name" value="UBIQUITIN CARBOXYL-TERMINAL HYDROLASE"/>
    <property type="match status" value="1"/>
</dbReference>
<dbReference type="InterPro" id="IPR044635">
    <property type="entry name" value="UBP14-like"/>
</dbReference>
<sequence length="463" mass="52718">MRVSYTLCFSGYFLLLVLFRMHCEESGEESSETESVYSLKCHISHEVNHLHEGLKHISSEGMFMFNLHGQLFEMHILLTLQSKSQLLSPSQFLTWKLYLKLMFLLAESRTRIIACSEMSWSNNISMPVLQWLAQDWACSWLTYGELDGKISSGASIYLPRWVFSLGRYRGERLKHWIRLRGGGGFTTMKNKSLTTSYFIVKRLGFFYSYFCFLCCVLGLSLYDGKPAVWNCGPPAFRICRLLKGLKSELEKASPSLGRSAIYVKESRINGLPRESNQKAKILRKVDYPLELDVYDLCSDDLRKKLEAPRQILRDEEGKKLGLKNSASKDNDVKMADAEGSSNRSGESSLATSDEGKKFSCCTMPMERLSFAVWLLTLFTAGVPTDKETHLTGIYDLVAVLTHKGRSADSGHYVAWVKQESGKWIEFDDDNPIPQREEDITKLSGGGDWHMAYICMYKARTIPM</sequence>
<dbReference type="InterPro" id="IPR018200">
    <property type="entry name" value="USP_CS"/>
</dbReference>
<dbReference type="GO" id="GO:0043161">
    <property type="term" value="P:proteasome-mediated ubiquitin-dependent protein catabolic process"/>
    <property type="evidence" value="ECO:0007669"/>
    <property type="project" value="InterPro"/>
</dbReference>
<dbReference type="Pfam" id="PF00443">
    <property type="entry name" value="UCH"/>
    <property type="match status" value="1"/>
</dbReference>
<keyword evidence="4" id="KW-0645">Protease</keyword>